<protein>
    <recommendedName>
        <fullName evidence="3">Tetratricopeptide repeat protein</fullName>
    </recommendedName>
</protein>
<gene>
    <name evidence="1" type="ORF">MTR64_06330</name>
</gene>
<reference evidence="1" key="1">
    <citation type="submission" date="2022-03" db="EMBL/GenBank/DDBJ databases">
        <title>Identification of a novel bacterium isolated from mangrove sediments.</title>
        <authorList>
            <person name="Pan X."/>
        </authorList>
    </citation>
    <scope>NUCLEOTIDE SEQUENCE</scope>
    <source>
        <strain evidence="1">B2580</strain>
    </source>
</reference>
<sequence>MKMLKKAEGAKTMWGRNAVGIGHRAGAIMAVFAATASWASMVHAQEVSEGTAADPAVNAALVKEIEKEADEASTEAGALSLAQAKAAQGDLTGAAAVLERYLLVDEEAVEPRAEYAVLLCRLDDVPSGQFEGAKLASEVPGSEALGRVKAACGGLADLSKFAANGEAQ</sequence>
<evidence type="ECO:0000313" key="2">
    <source>
        <dbReference type="Proteomes" id="UP001162880"/>
    </source>
</evidence>
<evidence type="ECO:0000313" key="1">
    <source>
        <dbReference type="EMBL" id="MCJ2178171.1"/>
    </source>
</evidence>
<comment type="caution">
    <text evidence="1">The sequence shown here is derived from an EMBL/GenBank/DDBJ whole genome shotgun (WGS) entry which is preliminary data.</text>
</comment>
<evidence type="ECO:0008006" key="3">
    <source>
        <dbReference type="Google" id="ProtNLM"/>
    </source>
</evidence>
<dbReference type="RefSeq" id="WP_243991951.1">
    <property type="nucleotide sequence ID" value="NZ_JALHLE010000007.1"/>
</dbReference>
<dbReference type="Proteomes" id="UP001162880">
    <property type="component" value="Unassembled WGS sequence"/>
</dbReference>
<keyword evidence="2" id="KW-1185">Reference proteome</keyword>
<accession>A0ABT0AZP5</accession>
<dbReference type="EMBL" id="JALHLE010000007">
    <property type="protein sequence ID" value="MCJ2178171.1"/>
    <property type="molecule type" value="Genomic_DNA"/>
</dbReference>
<organism evidence="1 2">
    <name type="scientific">Novosphingobium album</name>
    <name type="common">ex Hu et al. 2023</name>
    <dbReference type="NCBI Taxonomy" id="2930093"/>
    <lineage>
        <taxon>Bacteria</taxon>
        <taxon>Pseudomonadati</taxon>
        <taxon>Pseudomonadota</taxon>
        <taxon>Alphaproteobacteria</taxon>
        <taxon>Sphingomonadales</taxon>
        <taxon>Sphingomonadaceae</taxon>
        <taxon>Novosphingobium</taxon>
    </lineage>
</organism>
<name>A0ABT0AZP5_9SPHN</name>
<proteinExistence type="predicted"/>